<dbReference type="EMBL" id="CP027668">
    <property type="protein sequence ID" value="AVO46536.1"/>
    <property type="molecule type" value="Genomic_DNA"/>
</dbReference>
<keyword evidence="3 6" id="KW-0489">Methyltransferase</keyword>
<dbReference type="CDD" id="cd11643">
    <property type="entry name" value="Precorrin-6A-synthase"/>
    <property type="match status" value="1"/>
</dbReference>
<keyword evidence="2" id="KW-0169">Cobalamin biosynthesis</keyword>
<name>A0A2S0NER7_9HYPH</name>
<gene>
    <name evidence="8" type="ORF">C6569_16555</name>
</gene>
<keyword evidence="9" id="KW-1185">Reference proteome</keyword>
<dbReference type="Gene3D" id="3.30.950.10">
    <property type="entry name" value="Methyltransferase, Cobalt-precorrin-4 Transmethylase, Domain 2"/>
    <property type="match status" value="1"/>
</dbReference>
<evidence type="ECO:0000256" key="1">
    <source>
        <dbReference type="ARBA" id="ARBA00004953"/>
    </source>
</evidence>
<dbReference type="Pfam" id="PF00590">
    <property type="entry name" value="TP_methylase"/>
    <property type="match status" value="1"/>
</dbReference>
<comment type="function">
    <text evidence="6">Catalyzes the methylation of C-1 in precorrin-5 and the subsequent extrusion of acetic acid from the resulting intermediate to form cobalt-precorrin-6A.</text>
</comment>
<evidence type="ECO:0000256" key="5">
    <source>
        <dbReference type="ARBA" id="ARBA00022691"/>
    </source>
</evidence>
<protein>
    <recommendedName>
        <fullName evidence="6">Precorrin-6A synthase [deacetylating]</fullName>
        <ecNumber evidence="6">2.1.1.152</ecNumber>
    </recommendedName>
</protein>
<evidence type="ECO:0000256" key="6">
    <source>
        <dbReference type="PIRNR" id="PIRNR036525"/>
    </source>
</evidence>
<dbReference type="GO" id="GO:0043819">
    <property type="term" value="F:precorrin-6A synthase (deacetylating) activity"/>
    <property type="evidence" value="ECO:0007669"/>
    <property type="project" value="UniProtKB-EC"/>
</dbReference>
<accession>A0A2S0NER7</accession>
<dbReference type="InterPro" id="IPR014777">
    <property type="entry name" value="4pyrrole_Mease_sub1"/>
</dbReference>
<proteinExistence type="predicted"/>
<dbReference type="SUPFAM" id="SSF53790">
    <property type="entry name" value="Tetrapyrrole methylase"/>
    <property type="match status" value="1"/>
</dbReference>
<evidence type="ECO:0000256" key="3">
    <source>
        <dbReference type="ARBA" id="ARBA00022603"/>
    </source>
</evidence>
<dbReference type="PANTHER" id="PTHR43467:SF1">
    <property type="entry name" value="PRECORRIN-6A SYNTHASE [DEACETYLATING]"/>
    <property type="match status" value="1"/>
</dbReference>
<evidence type="ECO:0000256" key="4">
    <source>
        <dbReference type="ARBA" id="ARBA00022679"/>
    </source>
</evidence>
<feature type="domain" description="Tetrapyrrole methylase" evidence="7">
    <location>
        <begin position="3"/>
        <end position="222"/>
    </location>
</feature>
<reference evidence="8 9" key="1">
    <citation type="submission" date="2018-03" db="EMBL/GenBank/DDBJ databases">
        <title>Genome sequencing of Phreatobacter sp.</title>
        <authorList>
            <person name="Kim S.-J."/>
            <person name="Heo J."/>
            <person name="Kwon S.-W."/>
        </authorList>
    </citation>
    <scope>NUCLEOTIDE SEQUENCE [LARGE SCALE GENOMIC DNA]</scope>
    <source>
        <strain evidence="8 9">S-12</strain>
    </source>
</reference>
<dbReference type="EC" id="2.1.1.152" evidence="6"/>
<dbReference type="Proteomes" id="UP000237889">
    <property type="component" value="Chromosome"/>
</dbReference>
<dbReference type="AlphaFoldDB" id="A0A2S0NER7"/>
<dbReference type="GO" id="GO:0032259">
    <property type="term" value="P:methylation"/>
    <property type="evidence" value="ECO:0007669"/>
    <property type="project" value="UniProtKB-KW"/>
</dbReference>
<dbReference type="GO" id="GO:0009236">
    <property type="term" value="P:cobalamin biosynthetic process"/>
    <property type="evidence" value="ECO:0007669"/>
    <property type="project" value="UniProtKB-KW"/>
</dbReference>
<sequence>MRTITLVGIGAGHPGHLTLQAIEAIAAAEVFFVLEKGRAADQLVAVREAILSRHAARPGWRLVRIADPRRASGGDYREAVADWHAARTRLLVEAIARDLPEGGRGAFLVWGDPALYDSAIRILDAVAAAGLAFHLEVIPGISAPQALAAAHRIPLNRIGEPVHVTTGRRIGEGLPPEIDSTVVMLDDGSGLAAVDPAGLDIWWGAYLGTPDEVLMAGPLAEIRDAILTLRAERRAAVGWIMDTYLLRRRD</sequence>
<dbReference type="Gene3D" id="3.40.1010.10">
    <property type="entry name" value="Cobalt-precorrin-4 Transmethylase, Domain 1"/>
    <property type="match status" value="1"/>
</dbReference>
<keyword evidence="4 6" id="KW-0808">Transferase</keyword>
<organism evidence="8 9">
    <name type="scientific">Phreatobacter cathodiphilus</name>
    <dbReference type="NCBI Taxonomy" id="1868589"/>
    <lineage>
        <taxon>Bacteria</taxon>
        <taxon>Pseudomonadati</taxon>
        <taxon>Pseudomonadota</taxon>
        <taxon>Alphaproteobacteria</taxon>
        <taxon>Hyphomicrobiales</taxon>
        <taxon>Phreatobacteraceae</taxon>
        <taxon>Phreatobacter</taxon>
    </lineage>
</organism>
<dbReference type="InterPro" id="IPR014776">
    <property type="entry name" value="4pyrrole_Mease_sub2"/>
</dbReference>
<dbReference type="KEGG" id="phr:C6569_16555"/>
<evidence type="ECO:0000256" key="2">
    <source>
        <dbReference type="ARBA" id="ARBA00022573"/>
    </source>
</evidence>
<evidence type="ECO:0000313" key="8">
    <source>
        <dbReference type="EMBL" id="AVO46536.1"/>
    </source>
</evidence>
<dbReference type="InterPro" id="IPR035996">
    <property type="entry name" value="4pyrrol_Methylase_sf"/>
</dbReference>
<comment type="catalytic activity">
    <reaction evidence="6">
        <text>precorrin-5 + S-adenosyl-L-methionine + H2O = precorrin-6A + acetate + S-adenosyl-L-homocysteine + 2 H(+)</text>
        <dbReference type="Rhea" id="RHEA:18261"/>
        <dbReference type="ChEBI" id="CHEBI:15377"/>
        <dbReference type="ChEBI" id="CHEBI:15378"/>
        <dbReference type="ChEBI" id="CHEBI:30089"/>
        <dbReference type="ChEBI" id="CHEBI:57856"/>
        <dbReference type="ChEBI" id="CHEBI:59789"/>
        <dbReference type="ChEBI" id="CHEBI:77871"/>
        <dbReference type="ChEBI" id="CHEBI:77872"/>
        <dbReference type="EC" id="2.1.1.152"/>
    </reaction>
</comment>
<dbReference type="RefSeq" id="WP_106749904.1">
    <property type="nucleotide sequence ID" value="NZ_CP027668.1"/>
</dbReference>
<dbReference type="InterPro" id="IPR000878">
    <property type="entry name" value="4pyrrol_Mease"/>
</dbReference>
<dbReference type="OrthoDB" id="9787471at2"/>
<dbReference type="PIRSF" id="PIRSF036525">
    <property type="entry name" value="CobF"/>
    <property type="match status" value="1"/>
</dbReference>
<evidence type="ECO:0000259" key="7">
    <source>
        <dbReference type="Pfam" id="PF00590"/>
    </source>
</evidence>
<comment type="pathway">
    <text evidence="1">Cofactor biosynthesis; adenosylcobalamin biosynthesis.</text>
</comment>
<dbReference type="NCBIfam" id="TIGR02434">
    <property type="entry name" value="CobF"/>
    <property type="match status" value="1"/>
</dbReference>
<evidence type="ECO:0000313" key="9">
    <source>
        <dbReference type="Proteomes" id="UP000237889"/>
    </source>
</evidence>
<dbReference type="InterPro" id="IPR012797">
    <property type="entry name" value="CobF"/>
</dbReference>
<keyword evidence="5 6" id="KW-0949">S-adenosyl-L-methionine</keyword>
<dbReference type="PANTHER" id="PTHR43467">
    <property type="entry name" value="COBALT-PRECORRIN-2 C(20)-METHYLTRANSFERASE"/>
    <property type="match status" value="1"/>
</dbReference>